<dbReference type="EMBL" id="VBSP01000033">
    <property type="protein sequence ID" value="TLQ40226.1"/>
    <property type="molecule type" value="Genomic_DNA"/>
</dbReference>
<dbReference type="Gene3D" id="3.30.70.1560">
    <property type="entry name" value="Alpha-L RNA-binding motif"/>
    <property type="match status" value="1"/>
</dbReference>
<evidence type="ECO:0000259" key="6">
    <source>
        <dbReference type="SMART" id="SM00363"/>
    </source>
</evidence>
<dbReference type="GO" id="GO:0000455">
    <property type="term" value="P:enzyme-directed rRNA pseudouridine synthesis"/>
    <property type="evidence" value="ECO:0007669"/>
    <property type="project" value="UniProtKB-ARBA"/>
</dbReference>
<dbReference type="InterPro" id="IPR050343">
    <property type="entry name" value="RsuA_PseudoU_synthase"/>
</dbReference>
<dbReference type="Proteomes" id="UP000306420">
    <property type="component" value="Unassembled WGS sequence"/>
</dbReference>
<dbReference type="GO" id="GO:0005829">
    <property type="term" value="C:cytosol"/>
    <property type="evidence" value="ECO:0007669"/>
    <property type="project" value="UniProtKB-ARBA"/>
</dbReference>
<keyword evidence="3 5" id="KW-0413">Isomerase</keyword>
<evidence type="ECO:0000256" key="5">
    <source>
        <dbReference type="RuleBase" id="RU003887"/>
    </source>
</evidence>
<comment type="caution">
    <text evidence="7">The sequence shown here is derived from an EMBL/GenBank/DDBJ whole genome shotgun (WGS) entry which is preliminary data.</text>
</comment>
<dbReference type="Pfam" id="PF01479">
    <property type="entry name" value="S4"/>
    <property type="match status" value="1"/>
</dbReference>
<comment type="similarity">
    <text evidence="1 5">Belongs to the pseudouridine synthase RsuA family.</text>
</comment>
<evidence type="ECO:0000313" key="7">
    <source>
        <dbReference type="EMBL" id="TLQ40226.1"/>
    </source>
</evidence>
<dbReference type="InterPro" id="IPR006145">
    <property type="entry name" value="PsdUridine_synth_RsuA/RluA"/>
</dbReference>
<dbReference type="CDD" id="cd00165">
    <property type="entry name" value="S4"/>
    <property type="match status" value="1"/>
</dbReference>
<reference evidence="7 8" key="1">
    <citation type="submission" date="2019-05" db="EMBL/GenBank/DDBJ databases">
        <title>The metagenome of a microbial culture collection derived from dairy environment covers the genomic content of the human microbiome.</title>
        <authorList>
            <person name="Roder T."/>
            <person name="Wuthrich D."/>
            <person name="Sattari Z."/>
            <person name="Von Ah U."/>
            <person name="Bar C."/>
            <person name="Ronchi F."/>
            <person name="Macpherson A.J."/>
            <person name="Ganal-Vonarburg S.C."/>
            <person name="Bruggmann R."/>
            <person name="Vergeres G."/>
        </authorList>
    </citation>
    <scope>NUCLEOTIDE SEQUENCE [LARGE SCALE GENOMIC DNA]</scope>
    <source>
        <strain evidence="7 8">FAM 24227</strain>
    </source>
</reference>
<dbReference type="Gene3D" id="3.10.290.10">
    <property type="entry name" value="RNA-binding S4 domain"/>
    <property type="match status" value="1"/>
</dbReference>
<dbReference type="Gene3D" id="3.30.70.580">
    <property type="entry name" value="Pseudouridine synthase I, catalytic domain, N-terminal subdomain"/>
    <property type="match status" value="1"/>
</dbReference>
<evidence type="ECO:0000256" key="1">
    <source>
        <dbReference type="ARBA" id="ARBA00008348"/>
    </source>
</evidence>
<dbReference type="PANTHER" id="PTHR47683:SF4">
    <property type="entry name" value="PSEUDOURIDINE SYNTHASE"/>
    <property type="match status" value="1"/>
</dbReference>
<evidence type="ECO:0000313" key="8">
    <source>
        <dbReference type="Proteomes" id="UP000306420"/>
    </source>
</evidence>
<dbReference type="InterPro" id="IPR000748">
    <property type="entry name" value="PsdUridine_synth_RsuA/RluB/E/F"/>
</dbReference>
<dbReference type="InterPro" id="IPR002942">
    <property type="entry name" value="S4_RNA-bd"/>
</dbReference>
<accession>A0A5R9DUU3</accession>
<dbReference type="FunFam" id="3.30.70.1560:FF:000001">
    <property type="entry name" value="Pseudouridine synthase"/>
    <property type="match status" value="1"/>
</dbReference>
<gene>
    <name evidence="7" type="ORF">FEZ33_08690</name>
</gene>
<dbReference type="GO" id="GO:0003723">
    <property type="term" value="F:RNA binding"/>
    <property type="evidence" value="ECO:0007669"/>
    <property type="project" value="UniProtKB-KW"/>
</dbReference>
<name>A0A5R9DUU3_9LACT</name>
<evidence type="ECO:0000256" key="3">
    <source>
        <dbReference type="ARBA" id="ARBA00023235"/>
    </source>
</evidence>
<dbReference type="InterPro" id="IPR036986">
    <property type="entry name" value="S4_RNA-bd_sf"/>
</dbReference>
<dbReference type="AlphaFoldDB" id="A0A5R9DUU3"/>
<dbReference type="RefSeq" id="WP_138405015.1">
    <property type="nucleotide sequence ID" value="NZ_VBSP01000033.1"/>
</dbReference>
<dbReference type="CDD" id="cd02553">
    <property type="entry name" value="PseudoU_synth_RsuA"/>
    <property type="match status" value="1"/>
</dbReference>
<dbReference type="NCBIfam" id="TIGR00093">
    <property type="entry name" value="pseudouridine synthase"/>
    <property type="match status" value="1"/>
</dbReference>
<proteinExistence type="inferred from homology"/>
<dbReference type="SUPFAM" id="SSF55120">
    <property type="entry name" value="Pseudouridine synthase"/>
    <property type="match status" value="1"/>
</dbReference>
<feature type="domain" description="RNA-binding S4" evidence="6">
    <location>
        <begin position="1"/>
        <end position="59"/>
    </location>
</feature>
<dbReference type="Pfam" id="PF00849">
    <property type="entry name" value="PseudoU_synth_2"/>
    <property type="match status" value="1"/>
</dbReference>
<dbReference type="InterPro" id="IPR018496">
    <property type="entry name" value="PsdUridine_synth_RsuA/RluB_CS"/>
</dbReference>
<dbReference type="SUPFAM" id="SSF55174">
    <property type="entry name" value="Alpha-L RNA-binding motif"/>
    <property type="match status" value="1"/>
</dbReference>
<protein>
    <recommendedName>
        <fullName evidence="5">Pseudouridine synthase</fullName>
        <ecNumber evidence="5">5.4.99.-</ecNumber>
    </recommendedName>
</protein>
<evidence type="ECO:0000256" key="2">
    <source>
        <dbReference type="ARBA" id="ARBA00022884"/>
    </source>
</evidence>
<organism evidence="7 8">
    <name type="scientific">Ruoffia tabacinasalis</name>
    <dbReference type="NCBI Taxonomy" id="87458"/>
    <lineage>
        <taxon>Bacteria</taxon>
        <taxon>Bacillati</taxon>
        <taxon>Bacillota</taxon>
        <taxon>Bacilli</taxon>
        <taxon>Lactobacillales</taxon>
        <taxon>Aerococcaceae</taxon>
        <taxon>Ruoffia</taxon>
    </lineage>
</organism>
<dbReference type="InterPro" id="IPR020094">
    <property type="entry name" value="TruA/RsuA/RluB/E/F_N"/>
</dbReference>
<sequence length="241" mass="27452">MRLDKLLSHAGYGSRKDVKKIIVSGSITVNDKVIKKVGHNVDPEIDTIQYMNEPVLYQEYYYVMLNKPDGIISATEDREYETVIDWVELDFGHAQLFPVGRLDIDTTGFLLLTNNGQLAHQLLSPKKKVKKRYEALIEGVVTEEDIQKFDKGLDLGDFITQSANLEILEVHPEISQTLIHVEITEGKFHQVKRMFEAVGKEVIQLHRISMGPLKLDPELALGDYRELTEAEMDLLVPYGLE</sequence>
<dbReference type="InterPro" id="IPR020103">
    <property type="entry name" value="PsdUridine_synth_cat_dom_sf"/>
</dbReference>
<dbReference type="EC" id="5.4.99.-" evidence="5"/>
<dbReference type="InterPro" id="IPR042092">
    <property type="entry name" value="PsdUridine_s_RsuA/RluB/E/F_cat"/>
</dbReference>
<dbReference type="PROSITE" id="PS01149">
    <property type="entry name" value="PSI_RSU"/>
    <property type="match status" value="1"/>
</dbReference>
<dbReference type="SMART" id="SM00363">
    <property type="entry name" value="S4"/>
    <property type="match status" value="1"/>
</dbReference>
<dbReference type="PROSITE" id="PS50889">
    <property type="entry name" value="S4"/>
    <property type="match status" value="1"/>
</dbReference>
<keyword evidence="2 4" id="KW-0694">RNA-binding</keyword>
<dbReference type="OrthoDB" id="9807213at2"/>
<dbReference type="PANTHER" id="PTHR47683">
    <property type="entry name" value="PSEUDOURIDINE SYNTHASE FAMILY PROTEIN-RELATED"/>
    <property type="match status" value="1"/>
</dbReference>
<dbReference type="GO" id="GO:0120159">
    <property type="term" value="F:rRNA pseudouridine synthase activity"/>
    <property type="evidence" value="ECO:0007669"/>
    <property type="project" value="UniProtKB-ARBA"/>
</dbReference>
<evidence type="ECO:0000256" key="4">
    <source>
        <dbReference type="PROSITE-ProRule" id="PRU00182"/>
    </source>
</evidence>